<accession>A0A0M3HEY3</accession>
<feature type="region of interest" description="Disordered" evidence="1">
    <location>
        <begin position="696"/>
        <end position="728"/>
    </location>
</feature>
<feature type="compositionally biased region" description="Basic and acidic residues" evidence="1">
    <location>
        <begin position="1126"/>
        <end position="1151"/>
    </location>
</feature>
<evidence type="ECO:0000313" key="3">
    <source>
        <dbReference type="WBParaSite" id="ALUE_0000007601-mRNA-1"/>
    </source>
</evidence>
<keyword evidence="2" id="KW-1185">Reference proteome</keyword>
<feature type="region of interest" description="Disordered" evidence="1">
    <location>
        <begin position="1775"/>
        <end position="1808"/>
    </location>
</feature>
<feature type="region of interest" description="Disordered" evidence="1">
    <location>
        <begin position="1"/>
        <end position="22"/>
    </location>
</feature>
<feature type="compositionally biased region" description="Polar residues" evidence="1">
    <location>
        <begin position="709"/>
        <end position="728"/>
    </location>
</feature>
<protein>
    <submittedName>
        <fullName evidence="3">ANK_REP_REGION domain-containing protein</fullName>
    </submittedName>
</protein>
<feature type="compositionally biased region" description="Polar residues" evidence="1">
    <location>
        <begin position="251"/>
        <end position="269"/>
    </location>
</feature>
<feature type="region of interest" description="Disordered" evidence="1">
    <location>
        <begin position="527"/>
        <end position="558"/>
    </location>
</feature>
<reference evidence="3" key="1">
    <citation type="submission" date="2017-02" db="UniProtKB">
        <authorList>
            <consortium name="WormBaseParasite"/>
        </authorList>
    </citation>
    <scope>IDENTIFICATION</scope>
</reference>
<proteinExistence type="predicted"/>
<dbReference type="WBParaSite" id="ALUE_0000007601-mRNA-1">
    <property type="protein sequence ID" value="ALUE_0000007601-mRNA-1"/>
    <property type="gene ID" value="ALUE_0000007601"/>
</dbReference>
<sequence>MHFSDRDETASFSVVAEEPERSSRALGWFSIFSGASRKPSRDERPRSALPFVLSVSRRPSDASSRKSSNDTRGDFMDLVRRASGAGSNADSDRSFKLPDNALVGLSAEEKDHIARFRNHHYFFRKVFQVMNAASRRALSSHSTPSGSRRQSISYRLPEVEDLRSFEREHIQAVIEKAEKRAAPFVIKVANAIDTIKEASVDSVDSNTIDGTRKQIGKESFENVQSSSEDKTKPPLRKIGAIFESRGSITEDSLYSQQPQSPVHLSSTKDVSSEESEKQVEMRISEDNEIQHDIQEEIRMVHGENEQSELLTASEPLELTPEELAHIQKMAEIAASMDAELSWSQRMTGQTMQSVAEKKAVEEKRTLETEKTTISAVGEQKMKGIMDLSEGRLQTLPKSPQAPLLEDDEEGILRKPKEQGSEIAESGKLIITVEPELTVEKLEHIRKMAQIAAAMDAELTLPMMTATKGEKAGRKGECGMSTDIQTNSQNVPVSATKVERNEKMTDIAGGTGAGLALSRNVIIGQRTGREECTESELETVSPVMEKTETQLPSSQRLEGTAVDEPIEDQERKLAALLTAEEADHIRRMAELAPDMEIKPAVPSEASVRSSEKEETCSRLKDRIIKAMEPLEEGNISEDAKAIKQEKIIEQVVPDVQQQQPEITVEEMAHVAYINSLAEAESIYGQKSATAFENLELSEEKPVRPAEQLENIPTVQQPTETKGNLVPSSVSDAVHDDWKEASRNGGLSEQLTAASIPAEVNDDKVSSTEAINAKVSNLPRLSFDKLKGAMNAVAKAAMETLPIADDTDEEAVSYMAIEAVESIGSDEETAPEEPSPFSRNKDIYSARHQELLEAGLTESEIDQIMAVEFKAARESSNFQIKDHFSVINSDEVPVQEIGTEQGITEEEMEHIRRVQAMAEELESPRNETTSKLSSMLNPISFVGKNLGTPQLNLDDLKSTVSKPLAGIKQLSEVMQTVETQERQKKSTEETRYNIVSTSLASNELTEEEMEHIRHIEELAEADSTPPPTIVATSSLQRLSRSSIFGRFGFGSIKDAAGGVRSGESMAEMPFYAEEKIKRDESDGPKQLHESAEDEEAYNVRSQENTSPSLSSASISERTESASEGSSEYEERAQEQWDKAERLPEPAELDDRISKIASPKEAVQIAAAEGQLAAEELEHIRRIQEMADAIDAQTIRQPKLPTFGFDAVQQLSNRTSSLAGFGFGKMKNVLKEAVSQATETVPSTHRKDDSTRRLVETPAATGSRGIEGTLTEEEIRHIQEVAKSAEMEERNSKVTRNIQMNVERNISAEGNQKPIMASETLPYKEYSASFPATEVSDVAHERSFEDEAKIRLSESAVHDDQLTKEELDHIMKVAEMAKADEEAFSGKKTEYDKVRESEQQLTNSPEELQLKSFNEQLTQDLEHTRRITELAEREISYNVGAEVNGNGAEGNELLSSASQHNVPYEKADETLMEDELDHIGKVTEMADDTGLVGPSWNAVTIAQQIKLPSEEKETTRDSEILVQAENTENTASMIGSSSDQSLAPNAMSKLGDVSNLYSYDTKERSENTSSVDEWPIGNDSQGNFVDVQTVADRSRQKDTHDLKIEIAAAERDRLQDTLKQAEGSEKSNAFDELERIYTSSPRYELSSHAGTISTADELYKPEVDGAKIEATDKFHSKDHVCLENVQRTMSWDEESSLIDVEAMQHRPLISRSESLGNVESDIARRRLVRHASTRRNEFCIKSVNELSHAANVNDWYEEQLSSLRNSICDDESFNEIDVDKDNELADGEERTQSSEEKSAPITKEVILSETL</sequence>
<evidence type="ECO:0000313" key="2">
    <source>
        <dbReference type="Proteomes" id="UP000036681"/>
    </source>
</evidence>
<feature type="region of interest" description="Disordered" evidence="1">
    <location>
        <begin position="251"/>
        <end position="277"/>
    </location>
</feature>
<organism evidence="2 3">
    <name type="scientific">Ascaris lumbricoides</name>
    <name type="common">Giant roundworm</name>
    <dbReference type="NCBI Taxonomy" id="6252"/>
    <lineage>
        <taxon>Eukaryota</taxon>
        <taxon>Metazoa</taxon>
        <taxon>Ecdysozoa</taxon>
        <taxon>Nematoda</taxon>
        <taxon>Chromadorea</taxon>
        <taxon>Rhabditida</taxon>
        <taxon>Spirurina</taxon>
        <taxon>Ascaridomorpha</taxon>
        <taxon>Ascaridoidea</taxon>
        <taxon>Ascarididae</taxon>
        <taxon>Ascaris</taxon>
    </lineage>
</organism>
<feature type="compositionally biased region" description="Polar residues" evidence="1">
    <location>
        <begin position="1097"/>
        <end position="1113"/>
    </location>
</feature>
<dbReference type="Proteomes" id="UP000036681">
    <property type="component" value="Unplaced"/>
</dbReference>
<feature type="compositionally biased region" description="Basic and acidic residues" evidence="1">
    <location>
        <begin position="1775"/>
        <end position="1795"/>
    </location>
</feature>
<feature type="region of interest" description="Disordered" evidence="1">
    <location>
        <begin position="1075"/>
        <end position="1151"/>
    </location>
</feature>
<feature type="region of interest" description="Disordered" evidence="1">
    <location>
        <begin position="35"/>
        <end position="75"/>
    </location>
</feature>
<evidence type="ECO:0000256" key="1">
    <source>
        <dbReference type="SAM" id="MobiDB-lite"/>
    </source>
</evidence>
<feature type="compositionally biased region" description="Basic and acidic residues" evidence="1">
    <location>
        <begin position="1075"/>
        <end position="1088"/>
    </location>
</feature>
<name>A0A0M3HEY3_ASCLU</name>
<feature type="compositionally biased region" description="Basic and acidic residues" evidence="1">
    <location>
        <begin position="58"/>
        <end position="75"/>
    </location>
</feature>